<sequence length="369" mass="40566">MAGGSTFTWKHALKLHSTLSPFDSPVPMTHPAFKDVKPVSWRRLNISGLLVTVYGLEELPNQPGEVACCWLLHGRGDTQDSMGLVAGAFLHAWNSKRKPGQKSLICVCIDHRNHGSRMLDNLANVSWKQGNPSHGPDMFNTYTGTALDVSHLITHLPNYLPFKISQHICGGVSLGGHATWVLLLNEPRITAGMVVVGCPDYVRLMTDRAIRSRVQSAVGTDPPGRHFVGSKDFPPSLVDAIERFDPAGILLGELDMVTGDDHLHTPSPAEQARLRPIMTQRLAGKKIISLAGASDGLVPYKQSEPFLTWLKKAVDKNGGWFNDQGTELEDIVDAKARHEFSSPLRKEAERWLCDILAAETPPMPRDSKL</sequence>
<dbReference type="Proteomes" id="UP000799767">
    <property type="component" value="Unassembled WGS sequence"/>
</dbReference>
<dbReference type="PANTHER" id="PTHR47381:SF3">
    <property type="entry name" value="ALPHA_BETA-HYDROLASES SUPERFAMILY PROTEIN"/>
    <property type="match status" value="1"/>
</dbReference>
<evidence type="ECO:0000313" key="2">
    <source>
        <dbReference type="Proteomes" id="UP000799767"/>
    </source>
</evidence>
<dbReference type="AlphaFoldDB" id="A0A6A6PR95"/>
<dbReference type="SUPFAM" id="SSF53474">
    <property type="entry name" value="alpha/beta-Hydrolases"/>
    <property type="match status" value="1"/>
</dbReference>
<gene>
    <name evidence="1" type="ORF">BDY17DRAFT_298894</name>
</gene>
<dbReference type="EMBL" id="MU001636">
    <property type="protein sequence ID" value="KAF2482648.1"/>
    <property type="molecule type" value="Genomic_DNA"/>
</dbReference>
<dbReference type="GeneID" id="54474819"/>
<dbReference type="InterPro" id="IPR029058">
    <property type="entry name" value="AB_hydrolase_fold"/>
</dbReference>
<protein>
    <submittedName>
        <fullName evidence="1">Alpha/Beta hydrolase protein</fullName>
    </submittedName>
</protein>
<dbReference type="RefSeq" id="XP_033589218.1">
    <property type="nucleotide sequence ID" value="XM_033733817.1"/>
</dbReference>
<keyword evidence="1" id="KW-0378">Hydrolase</keyword>
<organism evidence="1 2">
    <name type="scientific">Neohortaea acidophila</name>
    <dbReference type="NCBI Taxonomy" id="245834"/>
    <lineage>
        <taxon>Eukaryota</taxon>
        <taxon>Fungi</taxon>
        <taxon>Dikarya</taxon>
        <taxon>Ascomycota</taxon>
        <taxon>Pezizomycotina</taxon>
        <taxon>Dothideomycetes</taxon>
        <taxon>Dothideomycetidae</taxon>
        <taxon>Mycosphaerellales</taxon>
        <taxon>Teratosphaeriaceae</taxon>
        <taxon>Neohortaea</taxon>
    </lineage>
</organism>
<accession>A0A6A6PR95</accession>
<dbReference type="PANTHER" id="PTHR47381">
    <property type="entry name" value="ALPHA/BETA-HYDROLASES SUPERFAMILY PROTEIN"/>
    <property type="match status" value="1"/>
</dbReference>
<proteinExistence type="predicted"/>
<dbReference type="OrthoDB" id="2152248at2759"/>
<evidence type="ECO:0000313" key="1">
    <source>
        <dbReference type="EMBL" id="KAF2482648.1"/>
    </source>
</evidence>
<name>A0A6A6PR95_9PEZI</name>
<dbReference type="Gene3D" id="3.40.50.1820">
    <property type="entry name" value="alpha/beta hydrolase"/>
    <property type="match status" value="1"/>
</dbReference>
<dbReference type="GO" id="GO:0016787">
    <property type="term" value="F:hydrolase activity"/>
    <property type="evidence" value="ECO:0007669"/>
    <property type="project" value="UniProtKB-KW"/>
</dbReference>
<keyword evidence="2" id="KW-1185">Reference proteome</keyword>
<reference evidence="1" key="1">
    <citation type="journal article" date="2020" name="Stud. Mycol.">
        <title>101 Dothideomycetes genomes: a test case for predicting lifestyles and emergence of pathogens.</title>
        <authorList>
            <person name="Haridas S."/>
            <person name="Albert R."/>
            <person name="Binder M."/>
            <person name="Bloem J."/>
            <person name="Labutti K."/>
            <person name="Salamov A."/>
            <person name="Andreopoulos B."/>
            <person name="Baker S."/>
            <person name="Barry K."/>
            <person name="Bills G."/>
            <person name="Bluhm B."/>
            <person name="Cannon C."/>
            <person name="Castanera R."/>
            <person name="Culley D."/>
            <person name="Daum C."/>
            <person name="Ezra D."/>
            <person name="Gonzalez J."/>
            <person name="Henrissat B."/>
            <person name="Kuo A."/>
            <person name="Liang C."/>
            <person name="Lipzen A."/>
            <person name="Lutzoni F."/>
            <person name="Magnuson J."/>
            <person name="Mondo S."/>
            <person name="Nolan M."/>
            <person name="Ohm R."/>
            <person name="Pangilinan J."/>
            <person name="Park H.-J."/>
            <person name="Ramirez L."/>
            <person name="Alfaro M."/>
            <person name="Sun H."/>
            <person name="Tritt A."/>
            <person name="Yoshinaga Y."/>
            <person name="Zwiers L.-H."/>
            <person name="Turgeon B."/>
            <person name="Goodwin S."/>
            <person name="Spatafora J."/>
            <person name="Crous P."/>
            <person name="Grigoriev I."/>
        </authorList>
    </citation>
    <scope>NUCLEOTIDE SEQUENCE</scope>
    <source>
        <strain evidence="1">CBS 113389</strain>
    </source>
</reference>